<dbReference type="EMBL" id="JU980156">
    <property type="protein sequence ID" value="AFJ69219.1"/>
    <property type="molecule type" value="mRNA"/>
</dbReference>
<dbReference type="PANTHER" id="PTHR43877">
    <property type="entry name" value="AMINOALKYLPHOSPHONATE N-ACETYLTRANSFERASE-RELATED-RELATED"/>
    <property type="match status" value="1"/>
</dbReference>
<dbReference type="InterPro" id="IPR050832">
    <property type="entry name" value="Bact_Acetyltransf"/>
</dbReference>
<protein>
    <submittedName>
        <fullName evidence="5">Gcn5-related n-acetyltransferase</fullName>
    </submittedName>
</protein>
<dbReference type="CDD" id="cd04301">
    <property type="entry name" value="NAT_SF"/>
    <property type="match status" value="1"/>
</dbReference>
<evidence type="ECO:0000256" key="1">
    <source>
        <dbReference type="ARBA" id="ARBA00022679"/>
    </source>
</evidence>
<evidence type="ECO:0000259" key="4">
    <source>
        <dbReference type="PROSITE" id="PS51186"/>
    </source>
</evidence>
<gene>
    <name evidence="5" type="ORF">NGATSA_3001700</name>
</gene>
<dbReference type="Gene3D" id="3.40.630.30">
    <property type="match status" value="2"/>
</dbReference>
<organism evidence="5">
    <name type="scientific">Nannochloropsis gaditana (strain CCMP526)</name>
    <name type="common">Green microalga</name>
    <name type="synonym">Microchloropsis gaditana</name>
    <dbReference type="NCBI Taxonomy" id="1093141"/>
    <lineage>
        <taxon>Eukaryota</taxon>
        <taxon>Sar</taxon>
        <taxon>Stramenopiles</taxon>
        <taxon>Ochrophyta</taxon>
        <taxon>Eustigmatophyceae</taxon>
        <taxon>Eustigmatales</taxon>
        <taxon>Monodopsidaceae</taxon>
        <taxon>Nannochloropsis</taxon>
    </lineage>
</organism>
<sequence length="436" mass="48181">FHGRSDFIGLVFSSHMLSHHFLFQEVMTSSSECTVYNSQHVIIDKMYALRVAAPYPKEADAGHDSNTNARNEAIKEDEEQGNQSGQDERMQHCGNPREEQGKKPLGGQMGKNTSPGALRRQATLPPDGFLTRMMVEEDIEEVATLCKEAFDAQNKLTNLKPEFPNGPPVAFYRQAHANPRIVTVVALSPTGDIVGCNTVSLQDDVAGIGPVAVHPSYWNRKLGRFVMDGVMEYVNERGLTCVMLQQVTNNPKSYALYARMGYLPVDTCLSIEGLVYSLIPLVEGYTFRPLSQADVPACAALYASLFPGFSRDHEIHDRIALLADDPEGTAFGVCDMEGKLVAYTTGLDLHGHVVAQSREAFQALLIASSRHVRARDPDSTGICFHLLGNIYPDQLDWMFNVARFKVMEMTTLMAKGGPVPRLPPNCEMVYCPSVTY</sequence>
<keyword evidence="1 5" id="KW-0808">Transferase</keyword>
<evidence type="ECO:0000313" key="5">
    <source>
        <dbReference type="EMBL" id="AFJ69219.1"/>
    </source>
</evidence>
<feature type="domain" description="N-acetyltransferase" evidence="4">
    <location>
        <begin position="129"/>
        <end position="283"/>
    </location>
</feature>
<evidence type="ECO:0000256" key="2">
    <source>
        <dbReference type="ARBA" id="ARBA00023315"/>
    </source>
</evidence>
<dbReference type="Pfam" id="PF00583">
    <property type="entry name" value="Acetyltransf_1"/>
    <property type="match status" value="1"/>
</dbReference>
<dbReference type="InterPro" id="IPR000182">
    <property type="entry name" value="GNAT_dom"/>
</dbReference>
<dbReference type="GO" id="GO:0016747">
    <property type="term" value="F:acyltransferase activity, transferring groups other than amino-acyl groups"/>
    <property type="evidence" value="ECO:0007669"/>
    <property type="project" value="InterPro"/>
</dbReference>
<feature type="compositionally biased region" description="Basic and acidic residues" evidence="3">
    <location>
        <begin position="86"/>
        <end position="102"/>
    </location>
</feature>
<accession>I2CQN6</accession>
<dbReference type="AlphaFoldDB" id="I2CQN6"/>
<dbReference type="PANTHER" id="PTHR43877:SF2">
    <property type="entry name" value="AMINOALKYLPHOSPHONATE N-ACETYLTRANSFERASE-RELATED"/>
    <property type="match status" value="1"/>
</dbReference>
<proteinExistence type="evidence at transcript level"/>
<reference evidence="5" key="1">
    <citation type="journal article" date="2012" name="Bioengineered">
        <title>Additional insights into the genome of the oleaginous model alga Nannochloropsis gaditana.</title>
        <authorList>
            <person name="Jinkerson R.E."/>
            <person name="Radakovits R."/>
            <person name="Posewitz M.C."/>
        </authorList>
    </citation>
    <scope>NUCLEOTIDE SEQUENCE</scope>
    <source>
        <strain evidence="5">CCMP526</strain>
    </source>
</reference>
<feature type="region of interest" description="Disordered" evidence="3">
    <location>
        <begin position="75"/>
        <end position="123"/>
    </location>
</feature>
<keyword evidence="2" id="KW-0012">Acyltransferase</keyword>
<name>I2CQN6_NANGC</name>
<feature type="non-terminal residue" evidence="5">
    <location>
        <position position="1"/>
    </location>
</feature>
<dbReference type="InterPro" id="IPR016181">
    <property type="entry name" value="Acyl_CoA_acyltransferase"/>
</dbReference>
<evidence type="ECO:0000256" key="3">
    <source>
        <dbReference type="SAM" id="MobiDB-lite"/>
    </source>
</evidence>
<dbReference type="PROSITE" id="PS51186">
    <property type="entry name" value="GNAT"/>
    <property type="match status" value="1"/>
</dbReference>
<reference evidence="5" key="2">
    <citation type="journal article" date="2012" name="Nat. Commun.">
        <title>Draft genome sequence and genetic transformation of the oleaginous alga Nannochloropis gaditana.</title>
        <authorList>
            <person name="Radakovits R."/>
            <person name="Jinkerson R.E."/>
            <person name="Fuerstenberg S.I."/>
            <person name="Tae H."/>
            <person name="Settlage R.E."/>
            <person name="Boore J.L."/>
            <person name="Posewitz M.C."/>
        </authorList>
    </citation>
    <scope>NUCLEOTIDE SEQUENCE</scope>
    <source>
        <strain evidence="5">CCMP526</strain>
    </source>
</reference>
<dbReference type="SUPFAM" id="SSF55729">
    <property type="entry name" value="Acyl-CoA N-acyltransferases (Nat)"/>
    <property type="match status" value="2"/>
</dbReference>